<dbReference type="HOGENOM" id="CLU_2376262_0_0_1"/>
<feature type="region of interest" description="Disordered" evidence="1">
    <location>
        <begin position="1"/>
        <end position="21"/>
    </location>
</feature>
<accession>A0A0E0BRX4</accession>
<evidence type="ECO:0000313" key="2">
    <source>
        <dbReference type="EnsemblPlants" id="OGLUM12G11220.1"/>
    </source>
</evidence>
<feature type="region of interest" description="Disordered" evidence="1">
    <location>
        <begin position="36"/>
        <end position="68"/>
    </location>
</feature>
<name>A0A0E0BRX4_9ORYZ</name>
<proteinExistence type="predicted"/>
<organism evidence="2">
    <name type="scientific">Oryza glumipatula</name>
    <dbReference type="NCBI Taxonomy" id="40148"/>
    <lineage>
        <taxon>Eukaryota</taxon>
        <taxon>Viridiplantae</taxon>
        <taxon>Streptophyta</taxon>
        <taxon>Embryophyta</taxon>
        <taxon>Tracheophyta</taxon>
        <taxon>Spermatophyta</taxon>
        <taxon>Magnoliopsida</taxon>
        <taxon>Liliopsida</taxon>
        <taxon>Poales</taxon>
        <taxon>Poaceae</taxon>
        <taxon>BOP clade</taxon>
        <taxon>Oryzoideae</taxon>
        <taxon>Oryzeae</taxon>
        <taxon>Oryzinae</taxon>
        <taxon>Oryza</taxon>
    </lineage>
</organism>
<keyword evidence="3" id="KW-1185">Reference proteome</keyword>
<feature type="compositionally biased region" description="Basic residues" evidence="1">
    <location>
        <begin position="53"/>
        <end position="66"/>
    </location>
</feature>
<sequence>MVATAVAPKSSRREGGRRQPAATVSLTVVDLLCGGRARAPLPPSPMMSPMPRMGRRRRWQRQRRPMGLKTTVATAVAPKPSRREGGQWRRNGGGF</sequence>
<reference evidence="2" key="2">
    <citation type="submission" date="2018-05" db="EMBL/GenBank/DDBJ databases">
        <title>OgluRS3 (Oryza glumaepatula Reference Sequence Version 3).</title>
        <authorList>
            <person name="Zhang J."/>
            <person name="Kudrna D."/>
            <person name="Lee S."/>
            <person name="Talag J."/>
            <person name="Welchert J."/>
            <person name="Wing R.A."/>
        </authorList>
    </citation>
    <scope>NUCLEOTIDE SEQUENCE [LARGE SCALE GENOMIC DNA]</scope>
</reference>
<evidence type="ECO:0000256" key="1">
    <source>
        <dbReference type="SAM" id="MobiDB-lite"/>
    </source>
</evidence>
<reference evidence="2" key="1">
    <citation type="submission" date="2015-04" db="UniProtKB">
        <authorList>
            <consortium name="EnsemblPlants"/>
        </authorList>
    </citation>
    <scope>IDENTIFICATION</scope>
</reference>
<protein>
    <submittedName>
        <fullName evidence="2">Uncharacterized protein</fullName>
    </submittedName>
</protein>
<evidence type="ECO:0000313" key="3">
    <source>
        <dbReference type="Proteomes" id="UP000026961"/>
    </source>
</evidence>
<dbReference type="Gramene" id="OGLUM12G11220.1">
    <property type="protein sequence ID" value="OGLUM12G11220.1"/>
    <property type="gene ID" value="OGLUM12G11220"/>
</dbReference>
<dbReference type="Proteomes" id="UP000026961">
    <property type="component" value="Chromosome 12"/>
</dbReference>
<dbReference type="AlphaFoldDB" id="A0A0E0BRX4"/>
<dbReference type="EnsemblPlants" id="OGLUM12G11220.1">
    <property type="protein sequence ID" value="OGLUM12G11220.1"/>
    <property type="gene ID" value="OGLUM12G11220"/>
</dbReference>